<evidence type="ECO:0000313" key="10">
    <source>
        <dbReference type="EMBL" id="SCW40807.1"/>
    </source>
</evidence>
<dbReference type="InterPro" id="IPR013977">
    <property type="entry name" value="GcvT_C"/>
</dbReference>
<name>A0A1G4Q8L2_9CAUL</name>
<dbReference type="GO" id="GO:0005960">
    <property type="term" value="C:glycine cleavage complex"/>
    <property type="evidence" value="ECO:0007669"/>
    <property type="project" value="InterPro"/>
</dbReference>
<evidence type="ECO:0000256" key="7">
    <source>
        <dbReference type="PIRSR" id="PIRSR006487-1"/>
    </source>
</evidence>
<comment type="similarity">
    <text evidence="1">Belongs to the GcvT family.</text>
</comment>
<dbReference type="SUPFAM" id="SSF103025">
    <property type="entry name" value="Folate-binding domain"/>
    <property type="match status" value="1"/>
</dbReference>
<dbReference type="Gene3D" id="2.40.30.110">
    <property type="entry name" value="Aminomethyltransferase beta-barrel domains"/>
    <property type="match status" value="1"/>
</dbReference>
<dbReference type="PANTHER" id="PTHR43757:SF2">
    <property type="entry name" value="AMINOMETHYLTRANSFERASE, MITOCHONDRIAL"/>
    <property type="match status" value="1"/>
</dbReference>
<dbReference type="GO" id="GO:0008483">
    <property type="term" value="F:transaminase activity"/>
    <property type="evidence" value="ECO:0007669"/>
    <property type="project" value="UniProtKB-KW"/>
</dbReference>
<dbReference type="SUPFAM" id="SSF101790">
    <property type="entry name" value="Aminomethyltransferase beta-barrel domain"/>
    <property type="match status" value="1"/>
</dbReference>
<dbReference type="AlphaFoldDB" id="A0A1G4Q8L2"/>
<feature type="domain" description="Aminomethyltransferase C-terminal" evidence="9">
    <location>
        <begin position="293"/>
        <end position="371"/>
    </location>
</feature>
<evidence type="ECO:0000313" key="11">
    <source>
        <dbReference type="Proteomes" id="UP000199150"/>
    </source>
</evidence>
<dbReference type="FunFam" id="3.30.70.1400:FF:000001">
    <property type="entry name" value="Aminomethyltransferase"/>
    <property type="match status" value="1"/>
</dbReference>
<dbReference type="EMBL" id="FMTS01000001">
    <property type="protein sequence ID" value="SCW40807.1"/>
    <property type="molecule type" value="Genomic_DNA"/>
</dbReference>
<dbReference type="GO" id="GO:0032259">
    <property type="term" value="P:methylation"/>
    <property type="evidence" value="ECO:0007669"/>
    <property type="project" value="UniProtKB-KW"/>
</dbReference>
<dbReference type="NCBIfam" id="NF001567">
    <property type="entry name" value="PRK00389.1"/>
    <property type="match status" value="1"/>
</dbReference>
<dbReference type="Proteomes" id="UP000199150">
    <property type="component" value="Unassembled WGS sequence"/>
</dbReference>
<feature type="domain" description="GCVT N-terminal" evidence="8">
    <location>
        <begin position="16"/>
        <end position="269"/>
    </location>
</feature>
<dbReference type="Gene3D" id="3.30.1360.120">
    <property type="entry name" value="Probable tRNA modification gtpase trme, domain 1"/>
    <property type="match status" value="1"/>
</dbReference>
<dbReference type="Gene3D" id="3.30.70.1400">
    <property type="entry name" value="Aminomethyltransferase beta-barrel domains"/>
    <property type="match status" value="1"/>
</dbReference>
<evidence type="ECO:0000256" key="5">
    <source>
        <dbReference type="ARBA" id="ARBA00031395"/>
    </source>
</evidence>
<organism evidence="10 11">
    <name type="scientific">Asticcacaulis taihuensis</name>
    <dbReference type="NCBI Taxonomy" id="260084"/>
    <lineage>
        <taxon>Bacteria</taxon>
        <taxon>Pseudomonadati</taxon>
        <taxon>Pseudomonadota</taxon>
        <taxon>Alphaproteobacteria</taxon>
        <taxon>Caulobacterales</taxon>
        <taxon>Caulobacteraceae</taxon>
        <taxon>Asticcacaulis</taxon>
    </lineage>
</organism>
<dbReference type="InterPro" id="IPR027266">
    <property type="entry name" value="TrmE/GcvT-like"/>
</dbReference>
<keyword evidence="11" id="KW-1185">Reference proteome</keyword>
<dbReference type="GO" id="GO:0004047">
    <property type="term" value="F:aminomethyltransferase activity"/>
    <property type="evidence" value="ECO:0007669"/>
    <property type="project" value="UniProtKB-EC"/>
</dbReference>
<keyword evidence="3" id="KW-0032">Aminotransferase</keyword>
<evidence type="ECO:0000259" key="8">
    <source>
        <dbReference type="Pfam" id="PF01571"/>
    </source>
</evidence>
<dbReference type="InterPro" id="IPR006222">
    <property type="entry name" value="GCVT_N"/>
</dbReference>
<evidence type="ECO:0000256" key="3">
    <source>
        <dbReference type="ARBA" id="ARBA00022576"/>
    </source>
</evidence>
<evidence type="ECO:0000256" key="6">
    <source>
        <dbReference type="ARBA" id="ARBA00047665"/>
    </source>
</evidence>
<comment type="catalytic activity">
    <reaction evidence="6">
        <text>N(6)-[(R)-S(8)-aminomethyldihydrolipoyl]-L-lysyl-[protein] + (6S)-5,6,7,8-tetrahydrofolate = N(6)-[(R)-dihydrolipoyl]-L-lysyl-[protein] + (6R)-5,10-methylene-5,6,7,8-tetrahydrofolate + NH4(+)</text>
        <dbReference type="Rhea" id="RHEA:16945"/>
        <dbReference type="Rhea" id="RHEA-COMP:10475"/>
        <dbReference type="Rhea" id="RHEA-COMP:10492"/>
        <dbReference type="ChEBI" id="CHEBI:15636"/>
        <dbReference type="ChEBI" id="CHEBI:28938"/>
        <dbReference type="ChEBI" id="CHEBI:57453"/>
        <dbReference type="ChEBI" id="CHEBI:83100"/>
        <dbReference type="ChEBI" id="CHEBI:83143"/>
        <dbReference type="EC" id="2.1.2.10"/>
    </reaction>
</comment>
<dbReference type="PIRSF" id="PIRSF006487">
    <property type="entry name" value="GcvT"/>
    <property type="match status" value="1"/>
</dbReference>
<keyword evidence="10" id="KW-0489">Methyltransferase</keyword>
<feature type="binding site" evidence="7">
    <location>
        <position position="207"/>
    </location>
    <ligand>
        <name>substrate</name>
    </ligand>
</feature>
<keyword evidence="4 10" id="KW-0808">Transferase</keyword>
<dbReference type="GO" id="GO:0008168">
    <property type="term" value="F:methyltransferase activity"/>
    <property type="evidence" value="ECO:0007669"/>
    <property type="project" value="UniProtKB-KW"/>
</dbReference>
<evidence type="ECO:0000259" key="9">
    <source>
        <dbReference type="Pfam" id="PF08669"/>
    </source>
</evidence>
<dbReference type="Pfam" id="PF08669">
    <property type="entry name" value="GCV_T_C"/>
    <property type="match status" value="1"/>
</dbReference>
<dbReference type="InterPro" id="IPR028896">
    <property type="entry name" value="GcvT/YgfZ/DmdA"/>
</dbReference>
<dbReference type="Gene3D" id="4.10.1250.10">
    <property type="entry name" value="Aminomethyltransferase fragment"/>
    <property type="match status" value="1"/>
</dbReference>
<dbReference type="EC" id="2.1.2.10" evidence="2"/>
<dbReference type="Pfam" id="PF01571">
    <property type="entry name" value="GCV_T"/>
    <property type="match status" value="1"/>
</dbReference>
<accession>A0A1G4Q8L2</accession>
<dbReference type="PANTHER" id="PTHR43757">
    <property type="entry name" value="AMINOMETHYLTRANSFERASE"/>
    <property type="match status" value="1"/>
</dbReference>
<evidence type="ECO:0000256" key="1">
    <source>
        <dbReference type="ARBA" id="ARBA00008609"/>
    </source>
</evidence>
<dbReference type="NCBIfam" id="TIGR00528">
    <property type="entry name" value="gcvT"/>
    <property type="match status" value="1"/>
</dbReference>
<dbReference type="InterPro" id="IPR029043">
    <property type="entry name" value="GcvT/YgfZ_C"/>
</dbReference>
<dbReference type="OrthoDB" id="9774591at2"/>
<evidence type="ECO:0000256" key="2">
    <source>
        <dbReference type="ARBA" id="ARBA00012616"/>
    </source>
</evidence>
<reference evidence="11" key="1">
    <citation type="submission" date="2016-10" db="EMBL/GenBank/DDBJ databases">
        <authorList>
            <person name="Varghese N."/>
            <person name="Submissions S."/>
        </authorList>
    </citation>
    <scope>NUCLEOTIDE SEQUENCE [LARGE SCALE GENOMIC DNA]</scope>
    <source>
        <strain evidence="11">CGMCC 1.3431</strain>
    </source>
</reference>
<protein>
    <recommendedName>
        <fullName evidence="2">aminomethyltransferase</fullName>
        <ecNumber evidence="2">2.1.2.10</ecNumber>
    </recommendedName>
    <alternativeName>
        <fullName evidence="5">Glycine cleavage system T protein</fullName>
    </alternativeName>
</protein>
<proteinExistence type="inferred from homology"/>
<gene>
    <name evidence="10" type="ORF">SAMN02927928_1002</name>
</gene>
<sequence length="381" mass="41360">MPENQSHSDSLKNTPLFDQHVALGGQMVPFAGYNMPVKYEGVLAEHKWTRVEAGLFDVSHMGQARLSGEGAIAVLEALTPTDFAILPQGKQKYSLLLNEEGGILDDWMVSRPFAEGFMLVVNAACKDQDFDIIADFIANDETGADVEFEVLTDRALLALQGPRAKDVMTELCPAATEMYFMECGTFELLGEVAYISRSGYTGEDGFEISFPAARVADLWDELLSNPIVKPIGLGARDSLRLEAGMPLYGHEMDAGYTLVESNLGFAMNKSRLTRGDIRGIDRLRAQLDGKLDRVRVAIRVLEGPPAREGARIVSENGAELGVVTSGVPSPSLGYSIAMGYVPPAASAIGTRLKLETRGRQYAAEIVSLPFVANGYHRKPKA</sequence>
<dbReference type="STRING" id="260084.SAMN02927928_1002"/>
<evidence type="ECO:0000256" key="4">
    <source>
        <dbReference type="ARBA" id="ARBA00022679"/>
    </source>
</evidence>
<dbReference type="InterPro" id="IPR006223">
    <property type="entry name" value="GcvT"/>
</dbReference>
<dbReference type="RefSeq" id="WP_090644373.1">
    <property type="nucleotide sequence ID" value="NZ_CBCRYE010000001.1"/>
</dbReference>
<dbReference type="GO" id="GO:0006546">
    <property type="term" value="P:glycine catabolic process"/>
    <property type="evidence" value="ECO:0007669"/>
    <property type="project" value="InterPro"/>
</dbReference>